<sequence length="399" mass="44964">MDPLIASRLILWSKAILRWPLRQLDVKNAFPNGTLTENVYLEQPSGFIDPYANTYLFIFHQQSDTIYMFLYIDDIIITGNNSSLLDSFARKLNSEFATKDLGSLSYFLGLEATYTIDGLFISQLIYAQDILTRAQLLDSKPVHTPMVVSQHLTGDGLAFLDPTLYRSLVGALQYLTITRPDIVHAINSVSQFLHAPTTYHFLAVKGILRYVKGTLHFGLTFRPSAAFGALVAYSNADWTDCPDTRRSTSGYSIYLGDNLVSLCAKKQPTLSNSSSEFEYRALATTATELLWLTHLLHDLKVPISPMPILLCNNKNAIFLSSNHVSHKRAKHIELDYHFLRELVVAGKLHTQYVPSHLQVADLFTKSVSRSLFEFFRTKLHVRSNPTLNLRGSVKDTLPT</sequence>
<dbReference type="InterPro" id="IPR013103">
    <property type="entry name" value="RVT_2"/>
</dbReference>
<evidence type="ECO:0000259" key="1">
    <source>
        <dbReference type="Pfam" id="PF07727"/>
    </source>
</evidence>
<keyword evidence="2" id="KW-1185">Reference proteome</keyword>
<dbReference type="Pfam" id="PF07727">
    <property type="entry name" value="RVT_2"/>
    <property type="match status" value="1"/>
</dbReference>
<dbReference type="AlphaFoldDB" id="A0A2I4DHG3"/>
<reference evidence="3" key="1">
    <citation type="submission" date="2025-08" db="UniProtKB">
        <authorList>
            <consortium name="RefSeq"/>
        </authorList>
    </citation>
    <scope>IDENTIFICATION</scope>
    <source>
        <tissue evidence="3">Leaves</tissue>
    </source>
</reference>
<evidence type="ECO:0000313" key="3">
    <source>
        <dbReference type="RefSeq" id="XP_018806583.2"/>
    </source>
</evidence>
<protein>
    <submittedName>
        <fullName evidence="3">Uncharacterized mitochondrial protein AtMg00810-like</fullName>
    </submittedName>
</protein>
<dbReference type="RefSeq" id="XP_018806583.2">
    <property type="nucleotide sequence ID" value="XM_018951038.2"/>
</dbReference>
<feature type="domain" description="Reverse transcriptase Ty1/copia-type" evidence="1">
    <location>
        <begin position="57"/>
        <end position="147"/>
    </location>
</feature>
<dbReference type="Gramene" id="Jr08_13530_p1">
    <property type="protein sequence ID" value="cds.Jr08_13530_p1"/>
    <property type="gene ID" value="Jr08_13530"/>
</dbReference>
<organism evidence="2 3">
    <name type="scientific">Juglans regia</name>
    <name type="common">English walnut</name>
    <dbReference type="NCBI Taxonomy" id="51240"/>
    <lineage>
        <taxon>Eukaryota</taxon>
        <taxon>Viridiplantae</taxon>
        <taxon>Streptophyta</taxon>
        <taxon>Embryophyta</taxon>
        <taxon>Tracheophyta</taxon>
        <taxon>Spermatophyta</taxon>
        <taxon>Magnoliopsida</taxon>
        <taxon>eudicotyledons</taxon>
        <taxon>Gunneridae</taxon>
        <taxon>Pentapetalae</taxon>
        <taxon>rosids</taxon>
        <taxon>fabids</taxon>
        <taxon>Fagales</taxon>
        <taxon>Juglandaceae</taxon>
        <taxon>Juglans</taxon>
    </lineage>
</organism>
<evidence type="ECO:0000313" key="2">
    <source>
        <dbReference type="Proteomes" id="UP000235220"/>
    </source>
</evidence>
<dbReference type="PANTHER" id="PTHR11439">
    <property type="entry name" value="GAG-POL-RELATED RETROTRANSPOSON"/>
    <property type="match status" value="1"/>
</dbReference>
<dbReference type="PANTHER" id="PTHR11439:SF455">
    <property type="entry name" value="RLK (RECEPTOR-LIKE PROTEIN KINASE) 8, PUTATIVE-RELATED"/>
    <property type="match status" value="1"/>
</dbReference>
<name>A0A2I4DHG3_JUGRE</name>
<dbReference type="SUPFAM" id="SSF56672">
    <property type="entry name" value="DNA/RNA polymerases"/>
    <property type="match status" value="1"/>
</dbReference>
<dbReference type="STRING" id="51240.A0A2I4DHG3"/>
<dbReference type="CDD" id="cd09272">
    <property type="entry name" value="RNase_HI_RT_Ty1"/>
    <property type="match status" value="1"/>
</dbReference>
<proteinExistence type="predicted"/>
<dbReference type="KEGG" id="jre:108980187"/>
<dbReference type="Proteomes" id="UP000235220">
    <property type="component" value="Chromosome 8"/>
</dbReference>
<dbReference type="GeneID" id="108980187"/>
<accession>A0A2I4DHG3</accession>
<dbReference type="OrthoDB" id="414945at2759"/>
<gene>
    <name evidence="3" type="primary">LOC108980187</name>
</gene>
<dbReference type="InterPro" id="IPR043502">
    <property type="entry name" value="DNA/RNA_pol_sf"/>
</dbReference>